<evidence type="ECO:0000256" key="7">
    <source>
        <dbReference type="ARBA" id="ARBA00023130"/>
    </source>
</evidence>
<evidence type="ECO:0000256" key="8">
    <source>
        <dbReference type="ARBA" id="ARBA00023136"/>
    </source>
</evidence>
<feature type="domain" description="Ig-like" evidence="14">
    <location>
        <begin position="78"/>
        <end position="174"/>
    </location>
</feature>
<dbReference type="GO" id="GO:0042613">
    <property type="term" value="C:MHC class II protein complex"/>
    <property type="evidence" value="ECO:0007669"/>
    <property type="project" value="UniProtKB-KW"/>
</dbReference>
<evidence type="ECO:0000313" key="15">
    <source>
        <dbReference type="EMBL" id="KAI5622161.1"/>
    </source>
</evidence>
<feature type="non-terminal residue" evidence="15">
    <location>
        <position position="1"/>
    </location>
</feature>
<dbReference type="InterPro" id="IPR036179">
    <property type="entry name" value="Ig-like_dom_sf"/>
</dbReference>
<dbReference type="SUPFAM" id="SSF54452">
    <property type="entry name" value="MHC antigen-recognition domain"/>
    <property type="match status" value="1"/>
</dbReference>
<dbReference type="PANTHER" id="PTHR19944">
    <property type="entry name" value="MHC CLASS II-RELATED"/>
    <property type="match status" value="1"/>
</dbReference>
<dbReference type="GO" id="GO:0002250">
    <property type="term" value="P:adaptive immune response"/>
    <property type="evidence" value="ECO:0007669"/>
    <property type="project" value="UniProtKB-KW"/>
</dbReference>
<proteinExistence type="inferred from homology"/>
<keyword evidence="3 13" id="KW-0812">Transmembrane</keyword>
<evidence type="ECO:0000256" key="6">
    <source>
        <dbReference type="ARBA" id="ARBA00022989"/>
    </source>
</evidence>
<organism evidence="15 16">
    <name type="scientific">Silurus asotus</name>
    <name type="common">Amur catfish</name>
    <name type="synonym">Parasilurus asotus</name>
    <dbReference type="NCBI Taxonomy" id="30991"/>
    <lineage>
        <taxon>Eukaryota</taxon>
        <taxon>Metazoa</taxon>
        <taxon>Chordata</taxon>
        <taxon>Craniata</taxon>
        <taxon>Vertebrata</taxon>
        <taxon>Euteleostomi</taxon>
        <taxon>Actinopterygii</taxon>
        <taxon>Neopterygii</taxon>
        <taxon>Teleostei</taxon>
        <taxon>Ostariophysi</taxon>
        <taxon>Siluriformes</taxon>
        <taxon>Siluridae</taxon>
        <taxon>Silurus</taxon>
    </lineage>
</organism>
<evidence type="ECO:0000256" key="3">
    <source>
        <dbReference type="ARBA" id="ARBA00022692"/>
    </source>
</evidence>
<evidence type="ECO:0000256" key="11">
    <source>
        <dbReference type="ARBA" id="ARBA00023182"/>
    </source>
</evidence>
<evidence type="ECO:0000256" key="12">
    <source>
        <dbReference type="ARBA" id="ARBA00023319"/>
    </source>
</evidence>
<keyword evidence="7" id="KW-1064">Adaptive immunity</keyword>
<dbReference type="InterPro" id="IPR007110">
    <property type="entry name" value="Ig-like_dom"/>
</dbReference>
<evidence type="ECO:0000256" key="13">
    <source>
        <dbReference type="SAM" id="Phobius"/>
    </source>
</evidence>
<keyword evidence="8 13" id="KW-0472">Membrane</keyword>
<keyword evidence="6 13" id="KW-1133">Transmembrane helix</keyword>
<dbReference type="Gene3D" id="3.10.320.10">
    <property type="entry name" value="Class II Histocompatibility Antigen, M Beta Chain, Chain B, domain 1"/>
    <property type="match status" value="1"/>
</dbReference>
<dbReference type="PANTHER" id="PTHR19944:SF86">
    <property type="entry name" value="HLA CLASS II HISTOCOMPATIBILITY ANTIGEN, DR ALPHA CHAIN"/>
    <property type="match status" value="1"/>
</dbReference>
<dbReference type="InterPro" id="IPR050160">
    <property type="entry name" value="MHC/Immunoglobulin"/>
</dbReference>
<comment type="caution">
    <text evidence="15">The sequence shown here is derived from an EMBL/GenBank/DDBJ whole genome shotgun (WGS) entry which is preliminary data.</text>
</comment>
<evidence type="ECO:0000256" key="5">
    <source>
        <dbReference type="ARBA" id="ARBA00022859"/>
    </source>
</evidence>
<keyword evidence="10" id="KW-0325">Glycoprotein</keyword>
<reference evidence="15" key="1">
    <citation type="submission" date="2018-07" db="EMBL/GenBank/DDBJ databases">
        <title>Comparative genomics of catfishes provides insights into carnivory and benthic adaptation.</title>
        <authorList>
            <person name="Zhang Y."/>
            <person name="Wang D."/>
            <person name="Peng Z."/>
            <person name="Zheng S."/>
            <person name="Shao F."/>
            <person name="Tao W."/>
        </authorList>
    </citation>
    <scope>NUCLEOTIDE SEQUENCE</scope>
    <source>
        <strain evidence="15">Chongqing</strain>
    </source>
</reference>
<dbReference type="SUPFAM" id="SSF48726">
    <property type="entry name" value="Immunoglobulin"/>
    <property type="match status" value="1"/>
</dbReference>
<evidence type="ECO:0000256" key="9">
    <source>
        <dbReference type="ARBA" id="ARBA00023157"/>
    </source>
</evidence>
<dbReference type="AlphaFoldDB" id="A0AAD5ATI1"/>
<dbReference type="Pfam" id="PF00993">
    <property type="entry name" value="MHC_II_alpha"/>
    <property type="match status" value="1"/>
</dbReference>
<dbReference type="InterPro" id="IPR014745">
    <property type="entry name" value="MHC_II_a/b_N"/>
</dbReference>
<dbReference type="PROSITE" id="PS50835">
    <property type="entry name" value="IG_LIKE"/>
    <property type="match status" value="1"/>
</dbReference>
<evidence type="ECO:0000256" key="10">
    <source>
        <dbReference type="ARBA" id="ARBA00023180"/>
    </source>
</evidence>
<dbReference type="InterPro" id="IPR011162">
    <property type="entry name" value="MHC_I/II-like_Ag-recog"/>
</dbReference>
<protein>
    <submittedName>
        <fullName evidence="15">Major histocompatibility complex class II integral membrane alpha chain</fullName>
    </submittedName>
</protein>
<dbReference type="InterPro" id="IPR003006">
    <property type="entry name" value="Ig/MHC_CS"/>
</dbReference>
<dbReference type="Gene3D" id="2.60.40.10">
    <property type="entry name" value="Immunoglobulins"/>
    <property type="match status" value="1"/>
</dbReference>
<dbReference type="InterPro" id="IPR003597">
    <property type="entry name" value="Ig_C1-set"/>
</dbReference>
<dbReference type="Proteomes" id="UP001205998">
    <property type="component" value="Unassembled WGS sequence"/>
</dbReference>
<keyword evidence="11" id="KW-0491">MHC II</keyword>
<dbReference type="GO" id="GO:0002504">
    <property type="term" value="P:antigen processing and presentation of peptide or polysaccharide antigen via MHC class II"/>
    <property type="evidence" value="ECO:0007669"/>
    <property type="project" value="UniProtKB-KW"/>
</dbReference>
<comment type="subcellular location">
    <subcellularLocation>
        <location evidence="1">Membrane</location>
        <topology evidence="1">Single-pass type I membrane protein</topology>
    </subcellularLocation>
</comment>
<feature type="non-terminal residue" evidence="15">
    <location>
        <position position="214"/>
    </location>
</feature>
<evidence type="ECO:0000256" key="1">
    <source>
        <dbReference type="ARBA" id="ARBA00004479"/>
    </source>
</evidence>
<keyword evidence="4" id="KW-0732">Signal</keyword>
<dbReference type="EMBL" id="MU551627">
    <property type="protein sequence ID" value="KAI5622161.1"/>
    <property type="molecule type" value="Genomic_DNA"/>
</dbReference>
<evidence type="ECO:0000256" key="2">
    <source>
        <dbReference type="ARBA" id="ARBA00007394"/>
    </source>
</evidence>
<evidence type="ECO:0000313" key="16">
    <source>
        <dbReference type="Proteomes" id="UP001205998"/>
    </source>
</evidence>
<dbReference type="InterPro" id="IPR013783">
    <property type="entry name" value="Ig-like_fold"/>
</dbReference>
<dbReference type="InterPro" id="IPR001003">
    <property type="entry name" value="MHC_II_a_N"/>
</dbReference>
<dbReference type="SMART" id="SM00407">
    <property type="entry name" value="IGc1"/>
    <property type="match status" value="1"/>
</dbReference>
<dbReference type="SMART" id="SM00920">
    <property type="entry name" value="MHC_II_alpha"/>
    <property type="match status" value="1"/>
</dbReference>
<feature type="transmembrane region" description="Helical" evidence="13">
    <location>
        <begin position="186"/>
        <end position="209"/>
    </location>
</feature>
<name>A0AAD5ATI1_SILAS</name>
<keyword evidence="16" id="KW-1185">Reference proteome</keyword>
<dbReference type="PROSITE" id="PS00290">
    <property type="entry name" value="IG_MHC"/>
    <property type="match status" value="1"/>
</dbReference>
<evidence type="ECO:0000256" key="4">
    <source>
        <dbReference type="ARBA" id="ARBA00022729"/>
    </source>
</evidence>
<comment type="similarity">
    <text evidence="2">Belongs to the MHC class II family.</text>
</comment>
<accession>A0AAD5ATI1</accession>
<dbReference type="Pfam" id="PF07654">
    <property type="entry name" value="C1-set"/>
    <property type="match status" value="1"/>
</dbReference>
<keyword evidence="5" id="KW-0391">Immunity</keyword>
<gene>
    <name evidence="15" type="ORF">C0J50_18545</name>
</gene>
<keyword evidence="12" id="KW-0393">Immunoglobulin domain</keyword>
<keyword evidence="9" id="KW-1015">Disulfide bond</keyword>
<sequence>KHVDIQLSGCTESDKEFEMEQDGDEIFHSDFKKQGLVMKLPDFADPINWPTAYEFSVSEQEICKHNLDLAVSVYKNPPEALDVPQNSIYSKSNVELGAQNTLICHSMRFFPPPVRIRWTRNGEDVTESSTLSQYYPNEDNTYNQFSHLPFTPQQGDVYSCTVEHKALQIPDTMTWDVDVKLPSVGPAVFCGLGLAVGLLGVATGTFFLVKGNQC</sequence>
<evidence type="ECO:0000259" key="14">
    <source>
        <dbReference type="PROSITE" id="PS50835"/>
    </source>
</evidence>